<dbReference type="OrthoDB" id="9789070at2"/>
<evidence type="ECO:0000259" key="1">
    <source>
        <dbReference type="Pfam" id="PF05598"/>
    </source>
</evidence>
<dbReference type="Pfam" id="PF05598">
    <property type="entry name" value="DUF772"/>
    <property type="match status" value="1"/>
</dbReference>
<comment type="caution">
    <text evidence="3">The sequence shown here is derived from an EMBL/GenBank/DDBJ whole genome shotgun (WGS) entry which is preliminary data.</text>
</comment>
<dbReference type="PANTHER" id="PTHR33408:SF2">
    <property type="entry name" value="TRANSPOSASE DDE DOMAIN-CONTAINING PROTEIN"/>
    <property type="match status" value="1"/>
</dbReference>
<feature type="domain" description="Transposase DDE" evidence="2">
    <location>
        <begin position="355"/>
        <end position="478"/>
    </location>
</feature>
<dbReference type="InterPro" id="IPR008490">
    <property type="entry name" value="Transposase_InsH_N"/>
</dbReference>
<proteinExistence type="predicted"/>
<organism evidence="3 4">
    <name type="scientific">Planococcus koreensis</name>
    <dbReference type="NCBI Taxonomy" id="112331"/>
    <lineage>
        <taxon>Bacteria</taxon>
        <taxon>Bacillati</taxon>
        <taxon>Bacillota</taxon>
        <taxon>Bacilli</taxon>
        <taxon>Bacillales</taxon>
        <taxon>Caryophanaceae</taxon>
        <taxon>Planococcus</taxon>
    </lineage>
</organism>
<reference evidence="3 4" key="1">
    <citation type="submission" date="2020-08" db="EMBL/GenBank/DDBJ databases">
        <title>Genomic Encyclopedia of Type Strains, Phase IV (KMG-IV): sequencing the most valuable type-strain genomes for metagenomic binning, comparative biology and taxonomic classification.</title>
        <authorList>
            <person name="Goeker M."/>
        </authorList>
    </citation>
    <scope>NUCLEOTIDE SEQUENCE [LARGE SCALE GENOMIC DNA]</scope>
    <source>
        <strain evidence="3 4">DSM 15895</strain>
    </source>
</reference>
<dbReference type="Proteomes" id="UP000525923">
    <property type="component" value="Unassembled WGS sequence"/>
</dbReference>
<dbReference type="InterPro" id="IPR025668">
    <property type="entry name" value="Tnp_DDE_dom"/>
</dbReference>
<dbReference type="InterPro" id="IPR047629">
    <property type="entry name" value="IS1182_transpos"/>
</dbReference>
<gene>
    <name evidence="3" type="ORF">HNQ44_000801</name>
</gene>
<keyword evidence="4" id="KW-1185">Reference proteome</keyword>
<dbReference type="RefSeq" id="WP_135501685.1">
    <property type="nucleotide sequence ID" value="NZ_JACHHE010000002.1"/>
</dbReference>
<protein>
    <submittedName>
        <fullName evidence="3">Transposase/NCAIR mutase (PurE)-related protein</fullName>
    </submittedName>
</protein>
<dbReference type="Pfam" id="PF13751">
    <property type="entry name" value="DDE_Tnp_1_6"/>
    <property type="match status" value="1"/>
</dbReference>
<dbReference type="NCBIfam" id="NF033551">
    <property type="entry name" value="transpos_IS1182"/>
    <property type="match status" value="1"/>
</dbReference>
<accession>A0A7W8FU26</accession>
<sequence>MMPDRPSMKPSPYTALYDIVIPQDHIFRRINELVDFSLVTQELVEKYCSDNGRLAIHPIRMFKYLFLKSMHPLSDVDLIERSKYDLSYKFFLDMAPEEAVIDPSSLTKFRKLRLQDTHLLDLLIEKTIAIAVDHGLIETGTIIVDATHTQSRYNLKKPQEILQDQSRKLRKSVYAVNESLKEQFPNKNIKDDLEAELDYCKELISIIERVPGLSANPKIGESLRLLEETVADDMEQLHCSTDPDARTGHKSADTSFFGYKTHLAMSLERLVTAAIVTTGEKNDGKLLQSLIEKSCAAGVNVNTVIGDTAYSEKENLHYAEKNHICLISKLNPNVTYGIRNKEDEFHFNKDAGMYVCKAGHMASRKAREGKKGVGPNQRDFYFFDIERCKRCPLREGCYKEGSKSKTYSVTIKSTEHTNQAAFQESEFFKQIAKERYKIEAKNSELKNRHGYRVTSGVGLSGMAVQSAMAIFTVNLKRILRLLDERKETAVQE</sequence>
<feature type="domain" description="Transposase InsH N-terminal" evidence="1">
    <location>
        <begin position="20"/>
        <end position="111"/>
    </location>
</feature>
<evidence type="ECO:0000259" key="2">
    <source>
        <dbReference type="Pfam" id="PF13751"/>
    </source>
</evidence>
<dbReference type="EMBL" id="JACHHE010000002">
    <property type="protein sequence ID" value="MBB5179377.1"/>
    <property type="molecule type" value="Genomic_DNA"/>
</dbReference>
<evidence type="ECO:0000313" key="3">
    <source>
        <dbReference type="EMBL" id="MBB5179377.1"/>
    </source>
</evidence>
<dbReference type="PANTHER" id="PTHR33408">
    <property type="entry name" value="TRANSPOSASE"/>
    <property type="match status" value="1"/>
</dbReference>
<name>A0A7W8FU26_9BACL</name>
<evidence type="ECO:0000313" key="4">
    <source>
        <dbReference type="Proteomes" id="UP000525923"/>
    </source>
</evidence>
<dbReference type="AlphaFoldDB" id="A0A7W8FU26"/>